<dbReference type="AlphaFoldDB" id="A0AAD7MYZ8"/>
<dbReference type="Proteomes" id="UP001215280">
    <property type="component" value="Unassembled WGS sequence"/>
</dbReference>
<reference evidence="1" key="1">
    <citation type="submission" date="2023-03" db="EMBL/GenBank/DDBJ databases">
        <title>Massive genome expansion in bonnet fungi (Mycena s.s.) driven by repeated elements and novel gene families across ecological guilds.</title>
        <authorList>
            <consortium name="Lawrence Berkeley National Laboratory"/>
            <person name="Harder C.B."/>
            <person name="Miyauchi S."/>
            <person name="Viragh M."/>
            <person name="Kuo A."/>
            <person name="Thoen E."/>
            <person name="Andreopoulos B."/>
            <person name="Lu D."/>
            <person name="Skrede I."/>
            <person name="Drula E."/>
            <person name="Henrissat B."/>
            <person name="Morin E."/>
            <person name="Kohler A."/>
            <person name="Barry K."/>
            <person name="LaButti K."/>
            <person name="Morin E."/>
            <person name="Salamov A."/>
            <person name="Lipzen A."/>
            <person name="Mereny Z."/>
            <person name="Hegedus B."/>
            <person name="Baldrian P."/>
            <person name="Stursova M."/>
            <person name="Weitz H."/>
            <person name="Taylor A."/>
            <person name="Grigoriev I.V."/>
            <person name="Nagy L.G."/>
            <person name="Martin F."/>
            <person name="Kauserud H."/>
        </authorList>
    </citation>
    <scope>NUCLEOTIDE SEQUENCE</scope>
    <source>
        <strain evidence="1">CBHHK188m</strain>
    </source>
</reference>
<proteinExistence type="predicted"/>
<sequence>MPQSDVMDEILTVGMFARDTCPTGTRDPGDDHNWIVRLWKPARMTSTVTSFLLRTRIPDRGDKEKGRFQEVGNRHGMPEAISQEARGTRWIELFFGSNLAVIIFGSLRATCERTVGTDYAGIKRAQTSQDTPDIPPEVILRVFHELPQAIAGRRTESGRELEELRSIGGTDFGANAEEPGGAGDYAGEYCGASPFMMAGSDRIAGGH</sequence>
<accession>A0AAD7MYZ8</accession>
<evidence type="ECO:0000313" key="2">
    <source>
        <dbReference type="Proteomes" id="UP001215280"/>
    </source>
</evidence>
<evidence type="ECO:0000313" key="1">
    <source>
        <dbReference type="EMBL" id="KAJ7738243.1"/>
    </source>
</evidence>
<dbReference type="EMBL" id="JARJLG010000138">
    <property type="protein sequence ID" value="KAJ7738243.1"/>
    <property type="molecule type" value="Genomic_DNA"/>
</dbReference>
<protein>
    <submittedName>
        <fullName evidence="1">Uncharacterized protein</fullName>
    </submittedName>
</protein>
<gene>
    <name evidence="1" type="ORF">DFH07DRAFT_779063</name>
</gene>
<comment type="caution">
    <text evidence="1">The sequence shown here is derived from an EMBL/GenBank/DDBJ whole genome shotgun (WGS) entry which is preliminary data.</text>
</comment>
<organism evidence="1 2">
    <name type="scientific">Mycena maculata</name>
    <dbReference type="NCBI Taxonomy" id="230809"/>
    <lineage>
        <taxon>Eukaryota</taxon>
        <taxon>Fungi</taxon>
        <taxon>Dikarya</taxon>
        <taxon>Basidiomycota</taxon>
        <taxon>Agaricomycotina</taxon>
        <taxon>Agaricomycetes</taxon>
        <taxon>Agaricomycetidae</taxon>
        <taxon>Agaricales</taxon>
        <taxon>Marasmiineae</taxon>
        <taxon>Mycenaceae</taxon>
        <taxon>Mycena</taxon>
    </lineage>
</organism>
<keyword evidence="2" id="KW-1185">Reference proteome</keyword>
<name>A0AAD7MYZ8_9AGAR</name>